<evidence type="ECO:0000256" key="2">
    <source>
        <dbReference type="SAM" id="Phobius"/>
    </source>
</evidence>
<dbReference type="EMBL" id="JASJQH010000022">
    <property type="protein sequence ID" value="KAK9768354.1"/>
    <property type="molecule type" value="Genomic_DNA"/>
</dbReference>
<evidence type="ECO:0000313" key="5">
    <source>
        <dbReference type="Proteomes" id="UP001479436"/>
    </source>
</evidence>
<organism evidence="4 5">
    <name type="scientific">Basidiobolus ranarum</name>
    <dbReference type="NCBI Taxonomy" id="34480"/>
    <lineage>
        <taxon>Eukaryota</taxon>
        <taxon>Fungi</taxon>
        <taxon>Fungi incertae sedis</taxon>
        <taxon>Zoopagomycota</taxon>
        <taxon>Entomophthoromycotina</taxon>
        <taxon>Basidiobolomycetes</taxon>
        <taxon>Basidiobolales</taxon>
        <taxon>Basidiobolaceae</taxon>
        <taxon>Basidiobolus</taxon>
    </lineage>
</organism>
<dbReference type="Proteomes" id="UP001479436">
    <property type="component" value="Unassembled WGS sequence"/>
</dbReference>
<feature type="domain" description="SAP" evidence="3">
    <location>
        <begin position="7"/>
        <end position="41"/>
    </location>
</feature>
<accession>A0ABR2X3K7</accession>
<keyword evidence="5" id="KW-1185">Reference proteome</keyword>
<dbReference type="InterPro" id="IPR038872">
    <property type="entry name" value="Put_GTT3"/>
</dbReference>
<comment type="caution">
    <text evidence="4">The sequence shown here is derived from an EMBL/GenBank/DDBJ whole genome shotgun (WGS) entry which is preliminary data.</text>
</comment>
<reference evidence="4 5" key="1">
    <citation type="submission" date="2023-04" db="EMBL/GenBank/DDBJ databases">
        <title>Genome of Basidiobolus ranarum AG-B5.</title>
        <authorList>
            <person name="Stajich J.E."/>
            <person name="Carter-House D."/>
            <person name="Gryganskyi A."/>
        </authorList>
    </citation>
    <scope>NUCLEOTIDE SEQUENCE [LARGE SCALE GENOMIC DNA]</scope>
    <source>
        <strain evidence="4 5">AG-B5</strain>
    </source>
</reference>
<feature type="transmembrane region" description="Helical" evidence="2">
    <location>
        <begin position="239"/>
        <end position="258"/>
    </location>
</feature>
<proteinExistence type="predicted"/>
<keyword evidence="2" id="KW-0472">Membrane</keyword>
<dbReference type="PROSITE" id="PS50800">
    <property type="entry name" value="SAP"/>
    <property type="match status" value="1"/>
</dbReference>
<evidence type="ECO:0000313" key="4">
    <source>
        <dbReference type="EMBL" id="KAK9768354.1"/>
    </source>
</evidence>
<feature type="transmembrane region" description="Helical" evidence="2">
    <location>
        <begin position="295"/>
        <end position="314"/>
    </location>
</feature>
<keyword evidence="2" id="KW-1133">Transmembrane helix</keyword>
<feature type="transmembrane region" description="Helical" evidence="2">
    <location>
        <begin position="180"/>
        <end position="200"/>
    </location>
</feature>
<evidence type="ECO:0000259" key="3">
    <source>
        <dbReference type="PROSITE" id="PS50800"/>
    </source>
</evidence>
<gene>
    <name evidence="4" type="ORF">K7432_001082</name>
</gene>
<feature type="region of interest" description="Disordered" evidence="1">
    <location>
        <begin position="56"/>
        <end position="120"/>
    </location>
</feature>
<keyword evidence="2" id="KW-0812">Transmembrane</keyword>
<evidence type="ECO:0000256" key="1">
    <source>
        <dbReference type="SAM" id="MobiDB-lite"/>
    </source>
</evidence>
<dbReference type="PANTHER" id="PTHR41807">
    <property type="entry name" value="GLUTATHIONE TRANSFERASE 3"/>
    <property type="match status" value="1"/>
</dbReference>
<feature type="compositionally biased region" description="Basic and acidic residues" evidence="1">
    <location>
        <begin position="110"/>
        <end position="120"/>
    </location>
</feature>
<name>A0ABR2X3K7_9FUNG</name>
<dbReference type="InterPro" id="IPR003034">
    <property type="entry name" value="SAP_dom"/>
</dbReference>
<feature type="compositionally biased region" description="Polar residues" evidence="1">
    <location>
        <begin position="79"/>
        <end position="99"/>
    </location>
</feature>
<protein>
    <recommendedName>
        <fullName evidence="3">SAP domain-containing protein</fullName>
    </recommendedName>
</protein>
<sequence length="323" mass="36612">MPPVPSLTRFRKFELIEIAEALGLPTEGFRPDIEARIRTYLSENDVSDNLKVASLLNAPRGTTPRKRTSRSTSPAGARSTRSASRLKNFDSESLTPTKPRQQDYSEDSDKEDRITLERPKQPEFFIDAPESAKIQKMFKIEETRLPEMTPPFKSELIETTVVTEETVIEPYAGAYKNSQVWGILLFLLSVELAVLLYSSFYGTDLEMVQLHLWELHSALVLTVPDITNLIVSYSFWKPIITWFMVLILVPFILSYVVNVERDHPTFSPLTFSVIRSAIVYGLGNREDIFGQLYSLIPSSLLHITCVIGLILATYRGVTKPSVY</sequence>
<dbReference type="PANTHER" id="PTHR41807:SF1">
    <property type="entry name" value="GLUTATHIONE TRANSFERASE 3"/>
    <property type="match status" value="1"/>
</dbReference>